<keyword evidence="2" id="KW-1185">Reference proteome</keyword>
<sequence>MTAGLAEEVESSGQAALARLLRAHGTPLPSPWDVEEFGAAFDIFGNADLVLLGESTHGTSEFYAARAAITKWLIEHHGFTVVAVEADWPDAARIDGYVRHHRSRPRAGEPFVRFPTWMWRNHEVLAFADWLRNFNEGRSSEAEAGFYGLDVYSLGSSIEAVLTYLDDVDPAEAARARWRYGCLTPWQDEPSHYGLAVNAGLERCEDQAVAQLQALLDRRLHYVSKDGEQWFDAYQNARIVRAAEGYYRAMVRNSKESWNLRDRHMFATLQAVLSARGPGTKAVVWAHNSHIGDAAATAMGWYGETNIGELSRAAFSNRMVAIGFGTHRGTVAAASDWGAEMEVKMVRPSRPESLEQAFHHSGHARSLTVWNDCRKHDLREALAKPILQRAIGVIYRPETELQSHYFQSVPRDQYDAFVWFDESRAVTPLGHERPHGAPETYPFGL</sequence>
<gene>
    <name evidence="1" type="ORF">D3M59_10190</name>
</gene>
<dbReference type="RefSeq" id="WP_119533555.1">
    <property type="nucleotide sequence ID" value="NZ_QXTF01000003.1"/>
</dbReference>
<dbReference type="InterPro" id="IPR014622">
    <property type="entry name" value="UCP036794_erythomycin"/>
</dbReference>
<comment type="caution">
    <text evidence="1">The sequence shown here is derived from an EMBL/GenBank/DDBJ whole genome shotgun (WGS) entry which is preliminary data.</text>
</comment>
<reference evidence="1 2" key="1">
    <citation type="submission" date="2018-09" db="EMBL/GenBank/DDBJ databases">
        <title>Sphingomonas sp. DAC4.</title>
        <authorList>
            <person name="Seo T."/>
        </authorList>
    </citation>
    <scope>NUCLEOTIDE SEQUENCE [LARGE SCALE GENOMIC DNA]</scope>
    <source>
        <strain evidence="1 2">DAC4</strain>
    </source>
</reference>
<evidence type="ECO:0000313" key="2">
    <source>
        <dbReference type="Proteomes" id="UP000285023"/>
    </source>
</evidence>
<dbReference type="Gene3D" id="1.20.1440.30">
    <property type="entry name" value="Biosynthetic Protein domain"/>
    <property type="match status" value="1"/>
</dbReference>
<dbReference type="Proteomes" id="UP000285023">
    <property type="component" value="Unassembled WGS sequence"/>
</dbReference>
<evidence type="ECO:0000313" key="1">
    <source>
        <dbReference type="EMBL" id="RIX27402.1"/>
    </source>
</evidence>
<dbReference type="Gene3D" id="3.30.1870.10">
    <property type="entry name" value="EreA-like, domain 2"/>
    <property type="match status" value="1"/>
</dbReference>
<dbReference type="AlphaFoldDB" id="A0A418PZA4"/>
<dbReference type="CDD" id="cd14728">
    <property type="entry name" value="Ere-like"/>
    <property type="match status" value="1"/>
</dbReference>
<dbReference type="Pfam" id="PF05139">
    <property type="entry name" value="Erythro_esteras"/>
    <property type="match status" value="1"/>
</dbReference>
<dbReference type="InterPro" id="IPR007815">
    <property type="entry name" value="Emycin_Estase"/>
</dbReference>
<organism evidence="1 2">
    <name type="scientific">Sphingomonas edaphi</name>
    <dbReference type="NCBI Taxonomy" id="2315689"/>
    <lineage>
        <taxon>Bacteria</taxon>
        <taxon>Pseudomonadati</taxon>
        <taxon>Pseudomonadota</taxon>
        <taxon>Alphaproteobacteria</taxon>
        <taxon>Sphingomonadales</taxon>
        <taxon>Sphingomonadaceae</taxon>
        <taxon>Sphingomonas</taxon>
    </lineage>
</organism>
<dbReference type="PANTHER" id="PTHR31299">
    <property type="entry name" value="ESTERASE, PUTATIVE (AFU_ORTHOLOGUE AFUA_1G05850)-RELATED"/>
    <property type="match status" value="1"/>
</dbReference>
<dbReference type="InterPro" id="IPR052036">
    <property type="entry name" value="Hydrolase/PRTase-associated"/>
</dbReference>
<proteinExistence type="predicted"/>
<dbReference type="Gene3D" id="3.40.1660.10">
    <property type="entry name" value="EreA-like (biosynthetic domain)"/>
    <property type="match status" value="1"/>
</dbReference>
<dbReference type="PANTHER" id="PTHR31299:SF0">
    <property type="entry name" value="ESTERASE, PUTATIVE (AFU_ORTHOLOGUE AFUA_1G05850)-RELATED"/>
    <property type="match status" value="1"/>
</dbReference>
<dbReference type="GO" id="GO:0046677">
    <property type="term" value="P:response to antibiotic"/>
    <property type="evidence" value="ECO:0007669"/>
    <property type="project" value="InterPro"/>
</dbReference>
<dbReference type="SUPFAM" id="SSF159501">
    <property type="entry name" value="EreA/ChaN-like"/>
    <property type="match status" value="1"/>
</dbReference>
<dbReference type="EMBL" id="QXTF01000003">
    <property type="protein sequence ID" value="RIX27402.1"/>
    <property type="molecule type" value="Genomic_DNA"/>
</dbReference>
<dbReference type="OrthoDB" id="9810066at2"/>
<accession>A0A418PZA4</accession>
<dbReference type="PIRSF" id="PIRSF036794">
    <property type="entry name" value="UCP_erythr_ester"/>
    <property type="match status" value="1"/>
</dbReference>
<name>A0A418PZA4_9SPHN</name>
<protein>
    <submittedName>
        <fullName evidence="1">Erythromycin esterase family protein</fullName>
    </submittedName>
</protein>